<evidence type="ECO:0000256" key="8">
    <source>
        <dbReference type="ARBA" id="ARBA00022679"/>
    </source>
</evidence>
<evidence type="ECO:0000256" key="3">
    <source>
        <dbReference type="ARBA" id="ARBA00012417"/>
    </source>
</evidence>
<dbReference type="SMART" id="SM00278">
    <property type="entry name" value="HhH1"/>
    <property type="match status" value="3"/>
</dbReference>
<dbReference type="GO" id="GO:0042578">
    <property type="term" value="F:phosphoric ester hydrolase activity"/>
    <property type="evidence" value="ECO:0007669"/>
    <property type="project" value="TreeGrafter"/>
</dbReference>
<dbReference type="SUPFAM" id="SSF89550">
    <property type="entry name" value="PHP domain-like"/>
    <property type="match status" value="1"/>
</dbReference>
<dbReference type="Gene3D" id="3.30.210.10">
    <property type="entry name" value="DNA polymerase, thumb domain"/>
    <property type="match status" value="1"/>
</dbReference>
<dbReference type="SMART" id="SM00481">
    <property type="entry name" value="POLIIIAc"/>
    <property type="match status" value="1"/>
</dbReference>
<dbReference type="EC" id="2.7.7.7" evidence="3"/>
<dbReference type="GO" id="GO:0004527">
    <property type="term" value="F:exonuclease activity"/>
    <property type="evidence" value="ECO:0007669"/>
    <property type="project" value="UniProtKB-KW"/>
</dbReference>
<dbReference type="GO" id="GO:0051575">
    <property type="term" value="F:5'-deoxyribose-5-phosphate lyase activity"/>
    <property type="evidence" value="ECO:0007669"/>
    <property type="project" value="RHEA"/>
</dbReference>
<dbReference type="FunFam" id="3.20.20.140:FF:000047">
    <property type="entry name" value="PHP domain-containing protein"/>
    <property type="match status" value="1"/>
</dbReference>
<comment type="subcellular location">
    <subcellularLocation>
        <location evidence="2">Cytoplasm</location>
    </subcellularLocation>
</comment>
<evidence type="ECO:0000313" key="26">
    <source>
        <dbReference type="Proteomes" id="UP000000467"/>
    </source>
</evidence>
<dbReference type="InterPro" id="IPR050243">
    <property type="entry name" value="PHP_phosphatase"/>
</dbReference>
<comment type="cofactor">
    <cofactor evidence="1">
        <name>Mg(2+)</name>
        <dbReference type="ChEBI" id="CHEBI:18420"/>
    </cofactor>
</comment>
<dbReference type="InterPro" id="IPR016195">
    <property type="entry name" value="Pol/histidinol_Pase-like"/>
</dbReference>
<evidence type="ECO:0000256" key="18">
    <source>
        <dbReference type="ARBA" id="ARBA00044632"/>
    </source>
</evidence>
<dbReference type="eggNOG" id="COG1796">
    <property type="taxonomic scope" value="Bacteria"/>
</dbReference>
<dbReference type="InterPro" id="IPR037160">
    <property type="entry name" value="DNA_Pol_thumb_sf"/>
</dbReference>
<dbReference type="Pfam" id="PF14716">
    <property type="entry name" value="HHH_8"/>
    <property type="match status" value="1"/>
</dbReference>
<evidence type="ECO:0000256" key="6">
    <source>
        <dbReference type="ARBA" id="ARBA00022481"/>
    </source>
</evidence>
<evidence type="ECO:0000256" key="7">
    <source>
        <dbReference type="ARBA" id="ARBA00022634"/>
    </source>
</evidence>
<dbReference type="KEGG" id="tpz:Tph_c13380"/>
<dbReference type="InterPro" id="IPR002054">
    <property type="entry name" value="DNA-dir_DNA_pol_X"/>
</dbReference>
<evidence type="ECO:0000256" key="17">
    <source>
        <dbReference type="ARBA" id="ARBA00035726"/>
    </source>
</evidence>
<dbReference type="GO" id="GO:0006281">
    <property type="term" value="P:DNA repair"/>
    <property type="evidence" value="ECO:0007669"/>
    <property type="project" value="UniProtKB-KW"/>
</dbReference>
<dbReference type="PIRSF" id="PIRSF005047">
    <property type="entry name" value="UCP005047_YshC"/>
    <property type="match status" value="1"/>
</dbReference>
<keyword evidence="6" id="KW-0488">Methylation</keyword>
<dbReference type="Proteomes" id="UP000000467">
    <property type="component" value="Chromosome"/>
</dbReference>
<keyword evidence="14" id="KW-0915">Sodium</keyword>
<keyword evidence="10" id="KW-0235">DNA replication</keyword>
<dbReference type="SUPFAM" id="SSF47802">
    <property type="entry name" value="DNA polymerase beta, N-terminal domain-like"/>
    <property type="match status" value="1"/>
</dbReference>
<gene>
    <name evidence="25" type="primary">polX</name>
    <name evidence="25" type="ordered locus">Tph_c13380</name>
</gene>
<dbReference type="GO" id="GO:0008270">
    <property type="term" value="F:zinc ion binding"/>
    <property type="evidence" value="ECO:0007669"/>
    <property type="project" value="TreeGrafter"/>
</dbReference>
<evidence type="ECO:0000259" key="22">
    <source>
        <dbReference type="SMART" id="SM00278"/>
    </source>
</evidence>
<dbReference type="InterPro" id="IPR004013">
    <property type="entry name" value="PHP_dom"/>
</dbReference>
<dbReference type="Gene3D" id="1.10.150.110">
    <property type="entry name" value="DNA polymerase beta, N-terminal domain-like"/>
    <property type="match status" value="1"/>
</dbReference>
<evidence type="ECO:0000256" key="13">
    <source>
        <dbReference type="ARBA" id="ARBA00022932"/>
    </source>
</evidence>
<protein>
    <recommendedName>
        <fullName evidence="5">DNA polymerase beta</fullName>
        <ecNumber evidence="3">2.7.7.7</ecNumber>
        <ecNumber evidence="4">4.2.99.18</ecNumber>
    </recommendedName>
    <alternativeName>
        <fullName evidence="16">5'-deoxyribose-phosphate lyase</fullName>
    </alternativeName>
    <alternativeName>
        <fullName evidence="17">AP lyase</fullName>
    </alternativeName>
</protein>
<dbReference type="GO" id="GO:0003677">
    <property type="term" value="F:DNA binding"/>
    <property type="evidence" value="ECO:0007669"/>
    <property type="project" value="InterPro"/>
</dbReference>
<dbReference type="InterPro" id="IPR003141">
    <property type="entry name" value="Pol/His_phosphatase_N"/>
</dbReference>
<dbReference type="Gene3D" id="3.30.460.10">
    <property type="entry name" value="Beta Polymerase, domain 2"/>
    <property type="match status" value="1"/>
</dbReference>
<name>K4LU48_THEPS</name>
<dbReference type="SUPFAM" id="SSF47781">
    <property type="entry name" value="RuvA domain 2-like"/>
    <property type="match status" value="1"/>
</dbReference>
<dbReference type="NCBIfam" id="NF005928">
    <property type="entry name" value="PRK07945.1"/>
    <property type="match status" value="1"/>
</dbReference>
<proteinExistence type="predicted"/>
<evidence type="ECO:0000259" key="23">
    <source>
        <dbReference type="SMART" id="SM00481"/>
    </source>
</evidence>
<keyword evidence="7" id="KW-0237">DNA synthesis</keyword>
<evidence type="ECO:0000313" key="25">
    <source>
        <dbReference type="EMBL" id="AFV11554.1"/>
    </source>
</evidence>
<keyword evidence="15" id="KW-0234">DNA repair</keyword>
<dbReference type="Pfam" id="PF14791">
    <property type="entry name" value="DNA_pol_B_thumb"/>
    <property type="match status" value="1"/>
</dbReference>
<dbReference type="InterPro" id="IPR022311">
    <property type="entry name" value="PolX-like"/>
</dbReference>
<dbReference type="GO" id="GO:0005829">
    <property type="term" value="C:cytosol"/>
    <property type="evidence" value="ECO:0007669"/>
    <property type="project" value="TreeGrafter"/>
</dbReference>
<dbReference type="HOGENOM" id="CLU_017729_1_0_9"/>
<dbReference type="PANTHER" id="PTHR36928">
    <property type="entry name" value="PHOSPHATASE YCDX-RELATED"/>
    <property type="match status" value="1"/>
</dbReference>
<evidence type="ECO:0000256" key="14">
    <source>
        <dbReference type="ARBA" id="ARBA00023053"/>
    </source>
</evidence>
<dbReference type="GO" id="GO:0140078">
    <property type="term" value="F:class I DNA-(apurinic or apyrimidinic site) endonuclease activity"/>
    <property type="evidence" value="ECO:0007669"/>
    <property type="project" value="UniProtKB-EC"/>
</dbReference>
<dbReference type="eggNOG" id="COG1387">
    <property type="taxonomic scope" value="Bacteria"/>
</dbReference>
<dbReference type="RefSeq" id="WP_015050435.1">
    <property type="nucleotide sequence ID" value="NC_018870.1"/>
</dbReference>
<keyword evidence="25" id="KW-0269">Exonuclease</keyword>
<dbReference type="InterPro" id="IPR010994">
    <property type="entry name" value="RuvA_2-like"/>
</dbReference>
<dbReference type="OrthoDB" id="9808747at2"/>
<dbReference type="Pfam" id="PF14520">
    <property type="entry name" value="HHH_5"/>
    <property type="match status" value="1"/>
</dbReference>
<keyword evidence="9 25" id="KW-0548">Nucleotidyltransferase</keyword>
<evidence type="ECO:0000256" key="19">
    <source>
        <dbReference type="ARBA" id="ARBA00044678"/>
    </source>
</evidence>
<keyword evidence="25" id="KW-0540">Nuclease</keyword>
<dbReference type="STRING" id="1089553.Tph_c13380"/>
<keyword evidence="25" id="KW-0378">Hydrolase</keyword>
<evidence type="ECO:0000256" key="4">
    <source>
        <dbReference type="ARBA" id="ARBA00012720"/>
    </source>
</evidence>
<dbReference type="InterPro" id="IPR047967">
    <property type="entry name" value="PolX_PHP"/>
</dbReference>
<feature type="domain" description="Helix-hairpin-helix DNA-binding motif class 1" evidence="22">
    <location>
        <begin position="51"/>
        <end position="70"/>
    </location>
</feature>
<dbReference type="NCBIfam" id="NF006375">
    <property type="entry name" value="PRK08609.1"/>
    <property type="match status" value="1"/>
</dbReference>
<feature type="domain" description="Helix-hairpin-helix DNA-binding motif class 1" evidence="22">
    <location>
        <begin position="91"/>
        <end position="110"/>
    </location>
</feature>
<dbReference type="PANTHER" id="PTHR36928:SF1">
    <property type="entry name" value="PHOSPHATASE YCDX-RELATED"/>
    <property type="match status" value="1"/>
</dbReference>
<dbReference type="Gene3D" id="3.20.20.140">
    <property type="entry name" value="Metal-dependent hydrolases"/>
    <property type="match status" value="1"/>
</dbReference>
<keyword evidence="12" id="KW-0832">Ubl conjugation</keyword>
<evidence type="ECO:0000256" key="15">
    <source>
        <dbReference type="ARBA" id="ARBA00023204"/>
    </source>
</evidence>
<dbReference type="InterPro" id="IPR002008">
    <property type="entry name" value="DNA_pol_X_beta-like"/>
</dbReference>
<evidence type="ECO:0000256" key="9">
    <source>
        <dbReference type="ARBA" id="ARBA00022695"/>
    </source>
</evidence>
<sequence length="571" mass="63694">MNKWEIAQIFYEIADLLDILGENPFKARAYRKAAHILESTLLDIAELSTEGRLQEVPGIGDALAKKIKELVETGRLNYYEELKERIPPSTRQLLMIPGVGVKTARLLFRELNITSLEELEEAAREQRLQGLPGIGEKTKEAILQGLKELVGERPKWLLNFAFAAAGEVASFLNGIPGVVEVSAAGSLRRGREMVEALDFVASGTDPEDVALAFIRAPFVQEVVAGKAPTAVTTKWGIQANLLAVRPEQFASALQYLTGSRAHNKCLQGIARKRGWKLDKYGVDLGKRIVTPKSEEDLYQLLEMPYIPPELREGQGEIEAALAGNLPVLVDIGDIKGDLHVHSNWSDGANSIEEIALAARERGYSYLAITDHSRSLRVARGLDEEKLRQQRLEIESVNRMFDDFQLLAGIEVDILPDGSLDFDDDILEEMDVVIASIHSGFKQDRDTLTSRIITAIRNEHVDIIGHPSGRLLGRRGPYQIDMERVLDAAAETGTALEINASPDRLDLNDRYIRLGKERGVRFSINTDAHGRHCLADMRYGVLTARRGWAEKEDIINTMPLSELRKWLQNKSR</sequence>
<dbReference type="EMBL" id="CP003732">
    <property type="protein sequence ID" value="AFV11554.1"/>
    <property type="molecule type" value="Genomic_DNA"/>
</dbReference>
<dbReference type="GO" id="GO:0003887">
    <property type="term" value="F:DNA-directed DNA polymerase activity"/>
    <property type="evidence" value="ECO:0007669"/>
    <property type="project" value="UniProtKB-KW"/>
</dbReference>
<dbReference type="AlphaFoldDB" id="K4LU48"/>
<keyword evidence="8 25" id="KW-0808">Transferase</keyword>
<dbReference type="PRINTS" id="PR00870">
    <property type="entry name" value="DNAPOLXBETA"/>
</dbReference>
<feature type="domain" description="Polymerase/histidinol phosphatase N-terminal" evidence="23">
    <location>
        <begin position="336"/>
        <end position="415"/>
    </location>
</feature>
<evidence type="ECO:0000256" key="10">
    <source>
        <dbReference type="ARBA" id="ARBA00022705"/>
    </source>
</evidence>
<dbReference type="SMART" id="SM00483">
    <property type="entry name" value="POLXc"/>
    <property type="match status" value="1"/>
</dbReference>
<comment type="catalytic activity">
    <reaction evidence="18">
        <text>2'-deoxyribonucleotide-(2'-deoxyribose 5'-phosphate)-2'-deoxyribonucleotide-DNA = a 3'-end 2'-deoxyribonucleotide-(2,3-dehydro-2,3-deoxyribose 5'-phosphate)-DNA + a 5'-end 5'-phospho-2'-deoxyribonucleoside-DNA + H(+)</text>
        <dbReference type="Rhea" id="RHEA:66592"/>
        <dbReference type="Rhea" id="RHEA-COMP:13180"/>
        <dbReference type="Rhea" id="RHEA-COMP:16897"/>
        <dbReference type="Rhea" id="RHEA-COMP:17067"/>
        <dbReference type="ChEBI" id="CHEBI:15378"/>
        <dbReference type="ChEBI" id="CHEBI:136412"/>
        <dbReference type="ChEBI" id="CHEBI:157695"/>
        <dbReference type="ChEBI" id="CHEBI:167181"/>
        <dbReference type="EC" id="4.2.99.18"/>
    </reaction>
</comment>
<comment type="catalytic activity">
    <reaction evidence="19">
        <text>a 5'-end 2'-deoxyribose-2'-deoxyribonucleotide-DNA = (2E,4S)-4-hydroxypenten-2-al-5-phosphate + a 5'-end 5'-phospho-2'-deoxyribonucleoside-DNA + H(+)</text>
        <dbReference type="Rhea" id="RHEA:76255"/>
        <dbReference type="Rhea" id="RHEA-COMP:13180"/>
        <dbReference type="Rhea" id="RHEA-COMP:18657"/>
        <dbReference type="ChEBI" id="CHEBI:15378"/>
        <dbReference type="ChEBI" id="CHEBI:136412"/>
        <dbReference type="ChEBI" id="CHEBI:195194"/>
        <dbReference type="ChEBI" id="CHEBI:195195"/>
    </reaction>
</comment>
<comment type="function">
    <text evidence="20">Repair polymerase that plays a key role in base-excision repair. During this process, the damaged base is excised by specific DNA glycosylases, the DNA backbone is nicked at the abasic site by an apurinic/apyrimidic (AP) endonuclease, and POLB removes 5'-deoxyribose-phosphate from the preincised AP site acting as a 5'-deoxyribose-phosphate lyase (5'-dRP lyase); through its DNA polymerase activity, it adds one nucleotide to the 3' end of the arising single-nucleotide gap. Conducts 'gap-filling' DNA synthesis in a stepwise distributive fashion rather than in a processive fashion as for other DNA polymerases. It is also able to cleave sugar-phosphate bonds 3' to an intact AP site, acting as an AP lyase.</text>
</comment>
<dbReference type="Pfam" id="PF02811">
    <property type="entry name" value="PHP"/>
    <property type="match status" value="1"/>
</dbReference>
<feature type="domain" description="DNA-directed DNA polymerase X" evidence="24">
    <location>
        <begin position="1"/>
        <end position="312"/>
    </location>
</feature>
<keyword evidence="11" id="KW-0227">DNA damage</keyword>
<evidence type="ECO:0000256" key="1">
    <source>
        <dbReference type="ARBA" id="ARBA00001946"/>
    </source>
</evidence>
<dbReference type="InterPro" id="IPR043519">
    <property type="entry name" value="NT_sf"/>
</dbReference>
<accession>K4LU48</accession>
<dbReference type="CDD" id="cd07436">
    <property type="entry name" value="PHP_PolX"/>
    <property type="match status" value="1"/>
</dbReference>
<dbReference type="EC" id="4.2.99.18" evidence="4"/>
<dbReference type="InterPro" id="IPR029398">
    <property type="entry name" value="PolB_thumb"/>
</dbReference>
<evidence type="ECO:0000256" key="5">
    <source>
        <dbReference type="ARBA" id="ARBA00020020"/>
    </source>
</evidence>
<evidence type="ECO:0000256" key="21">
    <source>
        <dbReference type="ARBA" id="ARBA00049244"/>
    </source>
</evidence>
<comment type="catalytic activity">
    <reaction evidence="21">
        <text>DNA(n) + a 2'-deoxyribonucleoside 5'-triphosphate = DNA(n+1) + diphosphate</text>
        <dbReference type="Rhea" id="RHEA:22508"/>
        <dbReference type="Rhea" id="RHEA-COMP:17339"/>
        <dbReference type="Rhea" id="RHEA-COMP:17340"/>
        <dbReference type="ChEBI" id="CHEBI:33019"/>
        <dbReference type="ChEBI" id="CHEBI:61560"/>
        <dbReference type="ChEBI" id="CHEBI:173112"/>
        <dbReference type="EC" id="2.7.7.7"/>
    </reaction>
</comment>
<reference evidence="25 26" key="1">
    <citation type="journal article" date="2012" name="BMC Genomics">
        <title>Genome-guided analysis of physiological and morphological traits of the fermentative acetate oxidizer Thermacetogenium phaeum.</title>
        <authorList>
            <person name="Oehler D."/>
            <person name="Poehlein A."/>
            <person name="Leimbach A."/>
            <person name="Muller N."/>
            <person name="Daniel R."/>
            <person name="Gottschalk G."/>
            <person name="Schink B."/>
        </authorList>
    </citation>
    <scope>NUCLEOTIDE SEQUENCE [LARGE SCALE GENOMIC DNA]</scope>
    <source>
        <strain evidence="26">ATCC BAA-254 / DSM 26808 / PB</strain>
    </source>
</reference>
<evidence type="ECO:0000259" key="24">
    <source>
        <dbReference type="SMART" id="SM00483"/>
    </source>
</evidence>
<evidence type="ECO:0000256" key="16">
    <source>
        <dbReference type="ARBA" id="ARBA00035717"/>
    </source>
</evidence>
<dbReference type="Gene3D" id="1.10.150.20">
    <property type="entry name" value="5' to 3' exonuclease, C-terminal subdomain"/>
    <property type="match status" value="1"/>
</dbReference>
<dbReference type="InterPro" id="IPR010996">
    <property type="entry name" value="HHH_MUS81"/>
</dbReference>
<dbReference type="SUPFAM" id="SSF81301">
    <property type="entry name" value="Nucleotidyltransferase"/>
    <property type="match status" value="1"/>
</dbReference>
<feature type="domain" description="Helix-hairpin-helix DNA-binding motif class 1" evidence="22">
    <location>
        <begin position="126"/>
        <end position="145"/>
    </location>
</feature>
<evidence type="ECO:0000256" key="12">
    <source>
        <dbReference type="ARBA" id="ARBA00022843"/>
    </source>
</evidence>
<evidence type="ECO:0000256" key="2">
    <source>
        <dbReference type="ARBA" id="ARBA00004496"/>
    </source>
</evidence>
<evidence type="ECO:0000256" key="11">
    <source>
        <dbReference type="ARBA" id="ARBA00022763"/>
    </source>
</evidence>
<evidence type="ECO:0000256" key="20">
    <source>
        <dbReference type="ARBA" id="ARBA00045548"/>
    </source>
</evidence>
<keyword evidence="26" id="KW-1185">Reference proteome</keyword>
<keyword evidence="13" id="KW-0239">DNA-directed DNA polymerase</keyword>
<organism evidence="25 26">
    <name type="scientific">Thermacetogenium phaeum (strain ATCC BAA-254 / DSM 26808 / PB)</name>
    <dbReference type="NCBI Taxonomy" id="1089553"/>
    <lineage>
        <taxon>Bacteria</taxon>
        <taxon>Bacillati</taxon>
        <taxon>Bacillota</taxon>
        <taxon>Clostridia</taxon>
        <taxon>Thermoanaerobacterales</taxon>
        <taxon>Thermoanaerobacteraceae</taxon>
        <taxon>Thermacetogenium</taxon>
    </lineage>
</organism>
<dbReference type="CDD" id="cd00141">
    <property type="entry name" value="NT_POLXc"/>
    <property type="match status" value="1"/>
</dbReference>
<dbReference type="InterPro" id="IPR027421">
    <property type="entry name" value="DNA_pol_lamdba_lyase_dom_sf"/>
</dbReference>
<dbReference type="InterPro" id="IPR003583">
    <property type="entry name" value="Hlx-hairpin-Hlx_DNA-bd_motif"/>
</dbReference>